<dbReference type="RefSeq" id="WP_231416009.1">
    <property type="nucleotide sequence ID" value="NZ_CP126446.1"/>
</dbReference>
<reference evidence="2 3" key="1">
    <citation type="submission" date="2023-05" db="EMBL/GenBank/DDBJ databases">
        <title>Comparative genomics reveals the evidence of polycyclic aromatic hydrocarbons degradation in moderately halophilic genus Pontibacillus.</title>
        <authorList>
            <person name="Yang H."/>
            <person name="Qian Z."/>
        </authorList>
    </citation>
    <scope>NUCLEOTIDE SEQUENCE [LARGE SCALE GENOMIC DNA]</scope>
    <source>
        <strain evidence="3">HN14</strain>
    </source>
</reference>
<feature type="region of interest" description="Disordered" evidence="1">
    <location>
        <begin position="1"/>
        <end position="47"/>
    </location>
</feature>
<feature type="compositionally biased region" description="Basic and acidic residues" evidence="1">
    <location>
        <begin position="34"/>
        <end position="43"/>
    </location>
</feature>
<evidence type="ECO:0000256" key="1">
    <source>
        <dbReference type="SAM" id="MobiDB-lite"/>
    </source>
</evidence>
<dbReference type="EMBL" id="CP126446">
    <property type="protein sequence ID" value="WIF99667.1"/>
    <property type="molecule type" value="Genomic_DNA"/>
</dbReference>
<name>A0ABY8V1J8_9BACI</name>
<gene>
    <name evidence="2" type="ORF">QNI29_08430</name>
</gene>
<keyword evidence="3" id="KW-1185">Reference proteome</keyword>
<protein>
    <submittedName>
        <fullName evidence="2">Uncharacterized protein</fullName>
    </submittedName>
</protein>
<dbReference type="Proteomes" id="UP001236652">
    <property type="component" value="Chromosome"/>
</dbReference>
<accession>A0ABY8V1J8</accession>
<evidence type="ECO:0000313" key="3">
    <source>
        <dbReference type="Proteomes" id="UP001236652"/>
    </source>
</evidence>
<evidence type="ECO:0000313" key="2">
    <source>
        <dbReference type="EMBL" id="WIF99667.1"/>
    </source>
</evidence>
<organism evidence="2 3">
    <name type="scientific">Pontibacillus chungwhensis</name>
    <dbReference type="NCBI Taxonomy" id="265426"/>
    <lineage>
        <taxon>Bacteria</taxon>
        <taxon>Bacillati</taxon>
        <taxon>Bacillota</taxon>
        <taxon>Bacilli</taxon>
        <taxon>Bacillales</taxon>
        <taxon>Bacillaceae</taxon>
        <taxon>Pontibacillus</taxon>
    </lineage>
</organism>
<proteinExistence type="predicted"/>
<sequence>MKKHQNQKNQPNFNELNDRFIGETPDQPSLSMRTDLDPKDVTKDNPYFDETKEHTQEEMEKFKKFFQ</sequence>